<sequence>MDIAQDGNLFPREDILEAVAQSDWRDQPVPAAAWWITSIGLAVLAFGTPVLAPLAMEPTTFAAARDRLAVHPLHALAGWIGGLGIGIESAWYLLSALGFGLSLPVLGVALRWLGIGPRLALVTALVSLFTPIAVLHGRLPSDFTAGVLGSSVVLAMAFAPSDPGRAGNRGYGIRLALAFLIAVLLHPFNLALIVPLLFAARARGGITAMLPVIGAGFLAAITAPDLMAASAGQVLRRTDALLGFGGLIVPTVLAWRGSREEEPPPTWLGVWWGVALAVSIFSSVSGKGPASPMLLPAYAALVAGALARFARPDNAFRVAGALAVLHAALIAALPWLQTPTDSMGLAAARPALFEEGDHVRLTPAQDATTAAYLLRRRFGLPVDLVGEPMTPPSRRTIGLAPNALGLPWTLDPETGTLTAYE</sequence>
<name>A0A518ELK6_9BACT</name>
<dbReference type="EMBL" id="CP036434">
    <property type="protein sequence ID" value="QDV04952.1"/>
    <property type="molecule type" value="Genomic_DNA"/>
</dbReference>
<dbReference type="AlphaFoldDB" id="A0A518ELK6"/>
<keyword evidence="3" id="KW-1185">Reference proteome</keyword>
<keyword evidence="1" id="KW-0472">Membrane</keyword>
<feature type="transmembrane region" description="Helical" evidence="1">
    <location>
        <begin position="206"/>
        <end position="228"/>
    </location>
</feature>
<proteinExistence type="predicted"/>
<dbReference type="RefSeq" id="WP_145194382.1">
    <property type="nucleotide sequence ID" value="NZ_CP036434.1"/>
</dbReference>
<reference evidence="2 3" key="1">
    <citation type="submission" date="2019-02" db="EMBL/GenBank/DDBJ databases">
        <title>Deep-cultivation of Planctomycetes and their phenomic and genomic characterization uncovers novel biology.</title>
        <authorList>
            <person name="Wiegand S."/>
            <person name="Jogler M."/>
            <person name="Boedeker C."/>
            <person name="Pinto D."/>
            <person name="Vollmers J."/>
            <person name="Rivas-Marin E."/>
            <person name="Kohn T."/>
            <person name="Peeters S.H."/>
            <person name="Heuer A."/>
            <person name="Rast P."/>
            <person name="Oberbeckmann S."/>
            <person name="Bunk B."/>
            <person name="Jeske O."/>
            <person name="Meyerdierks A."/>
            <person name="Storesund J.E."/>
            <person name="Kallscheuer N."/>
            <person name="Luecker S."/>
            <person name="Lage O.M."/>
            <person name="Pohl T."/>
            <person name="Merkel B.J."/>
            <person name="Hornburger P."/>
            <person name="Mueller R.-W."/>
            <person name="Bruemmer F."/>
            <person name="Labrenz M."/>
            <person name="Spormann A.M."/>
            <person name="Op den Camp H."/>
            <person name="Overmann J."/>
            <person name="Amann R."/>
            <person name="Jetten M.S.M."/>
            <person name="Mascher T."/>
            <person name="Medema M.H."/>
            <person name="Devos D.P."/>
            <person name="Kaster A.-K."/>
            <person name="Ovreas L."/>
            <person name="Rohde M."/>
            <person name="Galperin M.Y."/>
            <person name="Jogler C."/>
        </authorList>
    </citation>
    <scope>NUCLEOTIDE SEQUENCE [LARGE SCALE GENOMIC DNA]</scope>
    <source>
        <strain evidence="2 3">Poly30</strain>
    </source>
</reference>
<evidence type="ECO:0000313" key="2">
    <source>
        <dbReference type="EMBL" id="QDV04952.1"/>
    </source>
</evidence>
<evidence type="ECO:0008006" key="4">
    <source>
        <dbReference type="Google" id="ProtNLM"/>
    </source>
</evidence>
<feature type="transmembrane region" description="Helical" evidence="1">
    <location>
        <begin position="240"/>
        <end position="257"/>
    </location>
</feature>
<evidence type="ECO:0000313" key="3">
    <source>
        <dbReference type="Proteomes" id="UP000320390"/>
    </source>
</evidence>
<keyword evidence="1" id="KW-1133">Transmembrane helix</keyword>
<organism evidence="2 3">
    <name type="scientific">Saltatorellus ferox</name>
    <dbReference type="NCBI Taxonomy" id="2528018"/>
    <lineage>
        <taxon>Bacteria</taxon>
        <taxon>Pseudomonadati</taxon>
        <taxon>Planctomycetota</taxon>
        <taxon>Planctomycetia</taxon>
        <taxon>Planctomycetia incertae sedis</taxon>
        <taxon>Saltatorellus</taxon>
    </lineage>
</organism>
<feature type="transmembrane region" description="Helical" evidence="1">
    <location>
        <begin position="119"/>
        <end position="137"/>
    </location>
</feature>
<accession>A0A518ELK6</accession>
<evidence type="ECO:0000256" key="1">
    <source>
        <dbReference type="SAM" id="Phobius"/>
    </source>
</evidence>
<feature type="transmembrane region" description="Helical" evidence="1">
    <location>
        <begin position="269"/>
        <end position="286"/>
    </location>
</feature>
<feature type="transmembrane region" description="Helical" evidence="1">
    <location>
        <begin position="293"/>
        <end position="310"/>
    </location>
</feature>
<feature type="transmembrane region" description="Helical" evidence="1">
    <location>
        <begin position="173"/>
        <end position="200"/>
    </location>
</feature>
<feature type="transmembrane region" description="Helical" evidence="1">
    <location>
        <begin position="316"/>
        <end position="336"/>
    </location>
</feature>
<keyword evidence="1" id="KW-0812">Transmembrane</keyword>
<dbReference type="Proteomes" id="UP000320390">
    <property type="component" value="Chromosome"/>
</dbReference>
<feature type="transmembrane region" description="Helical" evidence="1">
    <location>
        <begin position="32"/>
        <end position="56"/>
    </location>
</feature>
<protein>
    <recommendedName>
        <fullName evidence="4">Glycosyltransferase RgtA/B/C/D-like domain-containing protein</fullName>
    </recommendedName>
</protein>
<gene>
    <name evidence="2" type="ORF">Poly30_04470</name>
</gene>
<feature type="transmembrane region" description="Helical" evidence="1">
    <location>
        <begin position="143"/>
        <end position="161"/>
    </location>
</feature>